<dbReference type="AlphaFoldDB" id="A0A4R5KW21"/>
<evidence type="ECO:0000313" key="3">
    <source>
        <dbReference type="Proteomes" id="UP000295636"/>
    </source>
</evidence>
<dbReference type="Proteomes" id="UP000295636">
    <property type="component" value="Unassembled WGS sequence"/>
</dbReference>
<dbReference type="EMBL" id="SMRT01000002">
    <property type="protein sequence ID" value="TDF99702.1"/>
    <property type="molecule type" value="Genomic_DNA"/>
</dbReference>
<gene>
    <name evidence="2" type="ORF">E1757_07710</name>
</gene>
<comment type="caution">
    <text evidence="2">The sequence shown here is derived from an EMBL/GenBank/DDBJ whole genome shotgun (WGS) entry which is preliminary data.</text>
</comment>
<sequence length="272" mass="30602">MADRKAAVTFKRPAWLAGPRLQLMLAGFLLGNLIAVWLTALQPSSPYYYPKHYAYRELTASNGIKLYTIQTVPQNIVLKHITSNVTHTDEVGINGGFFWEGELLSIAVMNDRPLKGEQGDYGSGWYNIDYPKGTLVWDEITRRFSVQVVQEAGELKVTDKQHYWAQGGISMSLQDEAHWVRQALAEDLPAFDEQRLRSGVIYDQSQSLWLIVTDTPATAEQFRTAVLELAGRSKGVDGVFLDGDGSSQMRSVQKQLKGDSREVYQMLALRQK</sequence>
<feature type="transmembrane region" description="Helical" evidence="1">
    <location>
        <begin position="21"/>
        <end position="40"/>
    </location>
</feature>
<keyword evidence="1" id="KW-0472">Membrane</keyword>
<proteinExistence type="predicted"/>
<organism evidence="2 3">
    <name type="scientific">Paenibacillus piri</name>
    <dbReference type="NCBI Taxonomy" id="2547395"/>
    <lineage>
        <taxon>Bacteria</taxon>
        <taxon>Bacillati</taxon>
        <taxon>Bacillota</taxon>
        <taxon>Bacilli</taxon>
        <taxon>Bacillales</taxon>
        <taxon>Paenibacillaceae</taxon>
        <taxon>Paenibacillus</taxon>
    </lineage>
</organism>
<keyword evidence="3" id="KW-1185">Reference proteome</keyword>
<evidence type="ECO:0000313" key="2">
    <source>
        <dbReference type="EMBL" id="TDF99702.1"/>
    </source>
</evidence>
<accession>A0A4R5KW21</accession>
<reference evidence="2 3" key="1">
    <citation type="submission" date="2019-03" db="EMBL/GenBank/DDBJ databases">
        <title>This is whole genome sequence of Paenibacillus sp MS74 strain.</title>
        <authorList>
            <person name="Trinh H.N."/>
        </authorList>
    </citation>
    <scope>NUCLEOTIDE SEQUENCE [LARGE SCALE GENOMIC DNA]</scope>
    <source>
        <strain evidence="2 3">MS74</strain>
    </source>
</reference>
<protein>
    <recommendedName>
        <fullName evidence="4">Phosphodiester glycosidase domain-containing protein</fullName>
    </recommendedName>
</protein>
<dbReference type="OrthoDB" id="2658510at2"/>
<keyword evidence="1" id="KW-1133">Transmembrane helix</keyword>
<dbReference type="RefSeq" id="WP_133226338.1">
    <property type="nucleotide sequence ID" value="NZ_SMRT01000002.1"/>
</dbReference>
<name>A0A4R5KW21_9BACL</name>
<evidence type="ECO:0008006" key="4">
    <source>
        <dbReference type="Google" id="ProtNLM"/>
    </source>
</evidence>
<keyword evidence="1" id="KW-0812">Transmembrane</keyword>
<evidence type="ECO:0000256" key="1">
    <source>
        <dbReference type="SAM" id="Phobius"/>
    </source>
</evidence>